<dbReference type="OrthoDB" id="5241724at2"/>
<dbReference type="EMBL" id="PVZC01000001">
    <property type="protein sequence ID" value="PRY01499.1"/>
    <property type="molecule type" value="Genomic_DNA"/>
</dbReference>
<dbReference type="InterPro" id="IPR019490">
    <property type="entry name" value="Glu6P/Mann6P_isomerase_C"/>
</dbReference>
<evidence type="ECO:0000313" key="5">
    <source>
        <dbReference type="Proteomes" id="UP000237846"/>
    </source>
</evidence>
<proteinExistence type="inferred from homology"/>
<name>A0A2T0QC58_9ACTN</name>
<feature type="domain" description="SIS" evidence="3">
    <location>
        <begin position="47"/>
        <end position="184"/>
    </location>
</feature>
<organism evidence="4 5">
    <name type="scientific">Allonocardiopsis opalescens</name>
    <dbReference type="NCBI Taxonomy" id="1144618"/>
    <lineage>
        <taxon>Bacteria</taxon>
        <taxon>Bacillati</taxon>
        <taxon>Actinomycetota</taxon>
        <taxon>Actinomycetes</taxon>
        <taxon>Streptosporangiales</taxon>
        <taxon>Allonocardiopsis</taxon>
    </lineage>
</organism>
<dbReference type="Pfam" id="PF10432">
    <property type="entry name" value="bact-PGI_C"/>
    <property type="match status" value="1"/>
</dbReference>
<keyword evidence="2 4" id="KW-0413">Isomerase</keyword>
<evidence type="ECO:0000256" key="2">
    <source>
        <dbReference type="ARBA" id="ARBA00023235"/>
    </source>
</evidence>
<protein>
    <submittedName>
        <fullName evidence="4">Glucose/mannose-6-phosphate isomerase</fullName>
    </submittedName>
</protein>
<keyword evidence="5" id="KW-1185">Reference proteome</keyword>
<dbReference type="GO" id="GO:0004476">
    <property type="term" value="F:mannose-6-phosphate isomerase activity"/>
    <property type="evidence" value="ECO:0007669"/>
    <property type="project" value="InterPro"/>
</dbReference>
<dbReference type="GO" id="GO:1901135">
    <property type="term" value="P:carbohydrate derivative metabolic process"/>
    <property type="evidence" value="ECO:0007669"/>
    <property type="project" value="InterPro"/>
</dbReference>
<dbReference type="AlphaFoldDB" id="A0A2T0QC58"/>
<dbReference type="Proteomes" id="UP000237846">
    <property type="component" value="Unassembled WGS sequence"/>
</dbReference>
<comment type="similarity">
    <text evidence="1">Belongs to the PGI/PMI family.</text>
</comment>
<dbReference type="GO" id="GO:0097367">
    <property type="term" value="F:carbohydrate derivative binding"/>
    <property type="evidence" value="ECO:0007669"/>
    <property type="project" value="InterPro"/>
</dbReference>
<evidence type="ECO:0000259" key="3">
    <source>
        <dbReference type="PROSITE" id="PS51464"/>
    </source>
</evidence>
<comment type="caution">
    <text evidence="4">The sequence shown here is derived from an EMBL/GenBank/DDBJ whole genome shotgun (WGS) entry which is preliminary data.</text>
</comment>
<sequence>MTHRLDELRLDDPAQLRHLDADGMLRRAASSAAEIRIAVRAAEESRLDALAREGRPRALLLAGSGSAALVGGLLAALLGPGCPVPVSVVTDGRLPGWAGVDDLVVAVSRTGRTSETLAVAAEAVRRGSRLLAVAASDSPLAALAERSRGAFVPADAESLPRAALWGLAVPVLVAAARLGVLDSPPEVFEAAAVRLEEVATACRLMAESFVNPAKTLALELADTLPVVWGTSALTTVAARRFVGQLAENAKYPALCGELPDAGHAQIGIFDGPLGSGAWRERDLFADPPADGLRGLRLVVLHDVEEQPHIAAARAAAVRLAEDRGLPVTQLAAQEGHPVTRLAGLIGTFDYASAYLALAYGMDPAPTPAAREFRSEREDRPD</sequence>
<gene>
    <name evidence="4" type="ORF">CLV72_10181</name>
</gene>
<dbReference type="CDD" id="cd05637">
    <property type="entry name" value="SIS_PGI_PMI_2"/>
    <property type="match status" value="1"/>
</dbReference>
<dbReference type="Gene3D" id="3.40.50.10490">
    <property type="entry name" value="Glucose-6-phosphate isomerase like protein, domain 1"/>
    <property type="match status" value="2"/>
</dbReference>
<dbReference type="SUPFAM" id="SSF53697">
    <property type="entry name" value="SIS domain"/>
    <property type="match status" value="1"/>
</dbReference>
<dbReference type="InterPro" id="IPR046348">
    <property type="entry name" value="SIS_dom_sf"/>
</dbReference>
<dbReference type="GO" id="GO:0005975">
    <property type="term" value="P:carbohydrate metabolic process"/>
    <property type="evidence" value="ECO:0007669"/>
    <property type="project" value="InterPro"/>
</dbReference>
<dbReference type="GO" id="GO:0004347">
    <property type="term" value="F:glucose-6-phosphate isomerase activity"/>
    <property type="evidence" value="ECO:0007669"/>
    <property type="project" value="InterPro"/>
</dbReference>
<accession>A0A2T0QC58</accession>
<dbReference type="PROSITE" id="PS51464">
    <property type="entry name" value="SIS"/>
    <property type="match status" value="1"/>
</dbReference>
<evidence type="ECO:0000256" key="1">
    <source>
        <dbReference type="ARBA" id="ARBA00010523"/>
    </source>
</evidence>
<reference evidence="4 5" key="1">
    <citation type="submission" date="2018-03" db="EMBL/GenBank/DDBJ databases">
        <title>Genomic Encyclopedia of Archaeal and Bacterial Type Strains, Phase II (KMG-II): from individual species to whole genera.</title>
        <authorList>
            <person name="Goeker M."/>
        </authorList>
    </citation>
    <scope>NUCLEOTIDE SEQUENCE [LARGE SCALE GENOMIC DNA]</scope>
    <source>
        <strain evidence="4 5">DSM 45601</strain>
    </source>
</reference>
<dbReference type="InterPro" id="IPR001347">
    <property type="entry name" value="SIS_dom"/>
</dbReference>
<evidence type="ECO:0000313" key="4">
    <source>
        <dbReference type="EMBL" id="PRY01499.1"/>
    </source>
</evidence>
<dbReference type="RefSeq" id="WP_106237296.1">
    <property type="nucleotide sequence ID" value="NZ_PVZC01000001.1"/>
</dbReference>